<organism evidence="1 2">
    <name type="scientific">Flavilitoribacter nigricans (strain ATCC 23147 / DSM 23189 / NBRC 102662 / NCIMB 1420 / SS-2)</name>
    <name type="common">Lewinella nigricans</name>
    <dbReference type="NCBI Taxonomy" id="1122177"/>
    <lineage>
        <taxon>Bacteria</taxon>
        <taxon>Pseudomonadati</taxon>
        <taxon>Bacteroidota</taxon>
        <taxon>Saprospiria</taxon>
        <taxon>Saprospirales</taxon>
        <taxon>Lewinellaceae</taxon>
        <taxon>Flavilitoribacter</taxon>
    </lineage>
</organism>
<dbReference type="RefSeq" id="WP_099155397.1">
    <property type="nucleotide sequence ID" value="NZ_PDUD01000060.1"/>
</dbReference>
<accession>A0A2D0MY47</accession>
<dbReference type="OrthoDB" id="955526at2"/>
<evidence type="ECO:0000313" key="2">
    <source>
        <dbReference type="Proteomes" id="UP000223913"/>
    </source>
</evidence>
<dbReference type="EMBL" id="PDUD01000060">
    <property type="protein sequence ID" value="PHN01202.1"/>
    <property type="molecule type" value="Genomic_DNA"/>
</dbReference>
<keyword evidence="2" id="KW-1185">Reference proteome</keyword>
<reference evidence="1 2" key="1">
    <citation type="submission" date="2017-10" db="EMBL/GenBank/DDBJ databases">
        <title>The draft genome sequence of Lewinella nigricans NBRC 102662.</title>
        <authorList>
            <person name="Wang K."/>
        </authorList>
    </citation>
    <scope>NUCLEOTIDE SEQUENCE [LARGE SCALE GENOMIC DNA]</scope>
    <source>
        <strain evidence="1 2">NBRC 102662</strain>
    </source>
</reference>
<name>A0A2D0MY47_FLAN2</name>
<comment type="caution">
    <text evidence="1">The sequence shown here is derived from an EMBL/GenBank/DDBJ whole genome shotgun (WGS) entry which is preliminary data.</text>
</comment>
<sequence>MSRSIAILLLTCFLFPLLGHIVLFKIRRGQLRHELKEKLEHSVPRGELELISIPAEWMEHPPAYFQRTKPNEFRLHGEMFDIVHREARADTLLLYCLADKAETLLFTRLDEWVKQQHSKDPFQRGQTLQWERLLDSLFPSLIATPGIADAPSGPFLRPPYRFSCSPWEREAIHPPPEA</sequence>
<evidence type="ECO:0000313" key="1">
    <source>
        <dbReference type="EMBL" id="PHN01202.1"/>
    </source>
</evidence>
<proteinExistence type="predicted"/>
<dbReference type="AlphaFoldDB" id="A0A2D0MY47"/>
<gene>
    <name evidence="1" type="ORF">CRP01_38325</name>
</gene>
<dbReference type="Proteomes" id="UP000223913">
    <property type="component" value="Unassembled WGS sequence"/>
</dbReference>
<protein>
    <submittedName>
        <fullName evidence="1">Uncharacterized protein</fullName>
    </submittedName>
</protein>